<name>A0A7G6WS87_9ACTN</name>
<sequence>MSEEMLSVEVLDRGPDVVIGVHGELDFGTISDLMAVVQPAAEAGRSVILDLAELAFCDSSGLGAFVRLHQLAADAGGSLCLARLRPALESTIKLTMLHRLLVIRADLPAVDAAADPA</sequence>
<dbReference type="Gene3D" id="3.30.750.24">
    <property type="entry name" value="STAS domain"/>
    <property type="match status" value="1"/>
</dbReference>
<organism evidence="4 5">
    <name type="scientific">Kribbella qitaiheensis</name>
    <dbReference type="NCBI Taxonomy" id="1544730"/>
    <lineage>
        <taxon>Bacteria</taxon>
        <taxon>Bacillati</taxon>
        <taxon>Actinomycetota</taxon>
        <taxon>Actinomycetes</taxon>
        <taxon>Propionibacteriales</taxon>
        <taxon>Kribbellaceae</taxon>
        <taxon>Kribbella</taxon>
    </lineage>
</organism>
<dbReference type="NCBIfam" id="TIGR00377">
    <property type="entry name" value="ant_ant_sig"/>
    <property type="match status" value="1"/>
</dbReference>
<keyword evidence="5" id="KW-1185">Reference proteome</keyword>
<dbReference type="CDD" id="cd07043">
    <property type="entry name" value="STAS_anti-anti-sigma_factors"/>
    <property type="match status" value="1"/>
</dbReference>
<proteinExistence type="inferred from homology"/>
<evidence type="ECO:0000256" key="1">
    <source>
        <dbReference type="ARBA" id="ARBA00009013"/>
    </source>
</evidence>
<dbReference type="EMBL" id="CP043661">
    <property type="protein sequence ID" value="QNE16852.1"/>
    <property type="molecule type" value="Genomic_DNA"/>
</dbReference>
<dbReference type="KEGG" id="kqi:F1D05_01740"/>
<dbReference type="RefSeq" id="WP_185445608.1">
    <property type="nucleotide sequence ID" value="NZ_CP043661.1"/>
</dbReference>
<dbReference type="Proteomes" id="UP000515563">
    <property type="component" value="Chromosome"/>
</dbReference>
<dbReference type="PANTHER" id="PTHR33495">
    <property type="entry name" value="ANTI-SIGMA FACTOR ANTAGONIST TM_1081-RELATED-RELATED"/>
    <property type="match status" value="1"/>
</dbReference>
<evidence type="ECO:0000313" key="5">
    <source>
        <dbReference type="Proteomes" id="UP000515563"/>
    </source>
</evidence>
<gene>
    <name evidence="4" type="ORF">F1D05_01740</name>
</gene>
<feature type="domain" description="STAS" evidence="3">
    <location>
        <begin position="6"/>
        <end position="117"/>
    </location>
</feature>
<dbReference type="GO" id="GO:0043856">
    <property type="term" value="F:anti-sigma factor antagonist activity"/>
    <property type="evidence" value="ECO:0007669"/>
    <property type="project" value="InterPro"/>
</dbReference>
<accession>A0A7G6WS87</accession>
<evidence type="ECO:0000256" key="2">
    <source>
        <dbReference type="RuleBase" id="RU003749"/>
    </source>
</evidence>
<dbReference type="InterPro" id="IPR003658">
    <property type="entry name" value="Anti-sigma_ant"/>
</dbReference>
<dbReference type="AlphaFoldDB" id="A0A7G6WS87"/>
<dbReference type="InterPro" id="IPR036513">
    <property type="entry name" value="STAS_dom_sf"/>
</dbReference>
<evidence type="ECO:0000313" key="4">
    <source>
        <dbReference type="EMBL" id="QNE16852.1"/>
    </source>
</evidence>
<reference evidence="5" key="1">
    <citation type="submission" date="2019-09" db="EMBL/GenBank/DDBJ databases">
        <title>Antimicrobial potential of Antarctic Bacteria.</title>
        <authorList>
            <person name="Benaud N."/>
            <person name="Edwards R.J."/>
            <person name="Ferrari B.C."/>
        </authorList>
    </citation>
    <scope>NUCLEOTIDE SEQUENCE [LARGE SCALE GENOMIC DNA]</scope>
    <source>
        <strain evidence="5">SPB151</strain>
    </source>
</reference>
<protein>
    <recommendedName>
        <fullName evidence="2">Anti-sigma factor antagonist</fullName>
    </recommendedName>
</protein>
<reference evidence="4 5" key="2">
    <citation type="journal article" date="2020" name="Microbiol. Resour. Announc.">
        <title>Antarctic desert soil bacteria exhibit high novel natural product potential, evaluated through long-read genome sequencing and comparative genomics.</title>
        <authorList>
            <person name="Benaud N."/>
            <person name="Edwards R.J."/>
            <person name="Amos T.G."/>
            <person name="D'Agostino P.M."/>
            <person name="Gutierrez-Chavez C."/>
            <person name="Montgomery K."/>
            <person name="Nicetic I."/>
            <person name="Ferrari B.C."/>
        </authorList>
    </citation>
    <scope>NUCLEOTIDE SEQUENCE [LARGE SCALE GENOMIC DNA]</scope>
    <source>
        <strain evidence="4 5">SPB151</strain>
    </source>
</reference>
<comment type="similarity">
    <text evidence="1 2">Belongs to the anti-sigma-factor antagonist family.</text>
</comment>
<dbReference type="SUPFAM" id="SSF52091">
    <property type="entry name" value="SpoIIaa-like"/>
    <property type="match status" value="1"/>
</dbReference>
<dbReference type="Pfam" id="PF01740">
    <property type="entry name" value="STAS"/>
    <property type="match status" value="1"/>
</dbReference>
<dbReference type="InterPro" id="IPR002645">
    <property type="entry name" value="STAS_dom"/>
</dbReference>
<dbReference type="PROSITE" id="PS50801">
    <property type="entry name" value="STAS"/>
    <property type="match status" value="1"/>
</dbReference>
<evidence type="ECO:0000259" key="3">
    <source>
        <dbReference type="PROSITE" id="PS50801"/>
    </source>
</evidence>